<protein>
    <submittedName>
        <fullName evidence="3">Type I glyceraldehyde-3-phosphate dehydrogenase</fullName>
    </submittedName>
</protein>
<dbReference type="PANTHER" id="PTHR43148">
    <property type="entry name" value="GLYCERALDEHYDE-3-PHOSPHATE DEHYDROGENASE 2"/>
    <property type="match status" value="1"/>
</dbReference>
<dbReference type="SUPFAM" id="SSF51735">
    <property type="entry name" value="NAD(P)-binding Rossmann-fold domains"/>
    <property type="match status" value="1"/>
</dbReference>
<accession>A0ABX1D6W8</accession>
<keyword evidence="4" id="KW-1185">Reference proteome</keyword>
<keyword evidence="1" id="KW-0560">Oxidoreductase</keyword>
<reference evidence="3 4" key="1">
    <citation type="submission" date="2020-03" db="EMBL/GenBank/DDBJ databases">
        <title>Salinimicrobium sp. nov, isolated from SCS.</title>
        <authorList>
            <person name="Cao W.R."/>
        </authorList>
    </citation>
    <scope>NUCLEOTIDE SEQUENCE [LARGE SCALE GENOMIC DNA]</scope>
    <source>
        <strain evidence="4">J15B91</strain>
    </source>
</reference>
<sequence length="155" mass="16672">MIVMGVNEDILDGSEKIISNASCTTNNAAPMLKVVHELATVKQAYITTVHSYTSDQSLHDQPHKDLRRARAAGQSIVPTTTGAAKALTRIFPDLREVIGGCGIRVPVPNGSLTDMTLQVEKNISIEDINAAFRKAAAGSLKNILEYTEDPIVSID</sequence>
<dbReference type="InterPro" id="IPR020831">
    <property type="entry name" value="GlycerAld/Erythrose_P_DH"/>
</dbReference>
<dbReference type="Gene3D" id="3.40.50.720">
    <property type="entry name" value="NAD(P)-binding Rossmann-like Domain"/>
    <property type="match status" value="1"/>
</dbReference>
<evidence type="ECO:0000256" key="1">
    <source>
        <dbReference type="ARBA" id="ARBA00023002"/>
    </source>
</evidence>
<dbReference type="Proteomes" id="UP000703674">
    <property type="component" value="Unassembled WGS sequence"/>
</dbReference>
<feature type="non-terminal residue" evidence="3">
    <location>
        <position position="155"/>
    </location>
</feature>
<dbReference type="Gene3D" id="3.30.360.10">
    <property type="entry name" value="Dihydrodipicolinate Reductase, domain 2"/>
    <property type="match status" value="1"/>
</dbReference>
<feature type="domain" description="Glyceraldehyde 3-phosphate dehydrogenase catalytic" evidence="2">
    <location>
        <begin position="29"/>
        <end position="155"/>
    </location>
</feature>
<dbReference type="PRINTS" id="PR00078">
    <property type="entry name" value="G3PDHDRGNASE"/>
</dbReference>
<evidence type="ECO:0000259" key="2">
    <source>
        <dbReference type="Pfam" id="PF02800"/>
    </source>
</evidence>
<dbReference type="Pfam" id="PF02800">
    <property type="entry name" value="Gp_dh_C"/>
    <property type="match status" value="1"/>
</dbReference>
<dbReference type="SUPFAM" id="SSF55347">
    <property type="entry name" value="Glyceraldehyde-3-phosphate dehydrogenase-like, C-terminal domain"/>
    <property type="match status" value="1"/>
</dbReference>
<gene>
    <name evidence="3" type="ORF">HC175_18250</name>
</gene>
<evidence type="ECO:0000313" key="3">
    <source>
        <dbReference type="EMBL" id="NJW54856.1"/>
    </source>
</evidence>
<organism evidence="3 4">
    <name type="scientific">Salinimicrobium oceani</name>
    <dbReference type="NCBI Taxonomy" id="2722702"/>
    <lineage>
        <taxon>Bacteria</taxon>
        <taxon>Pseudomonadati</taxon>
        <taxon>Bacteroidota</taxon>
        <taxon>Flavobacteriia</taxon>
        <taxon>Flavobacteriales</taxon>
        <taxon>Flavobacteriaceae</taxon>
        <taxon>Salinimicrobium</taxon>
    </lineage>
</organism>
<dbReference type="EMBL" id="JAAVJR010000564">
    <property type="protein sequence ID" value="NJW54856.1"/>
    <property type="molecule type" value="Genomic_DNA"/>
</dbReference>
<name>A0ABX1D6W8_9FLAO</name>
<comment type="caution">
    <text evidence="3">The sequence shown here is derived from an EMBL/GenBank/DDBJ whole genome shotgun (WGS) entry which is preliminary data.</text>
</comment>
<dbReference type="InterPro" id="IPR036291">
    <property type="entry name" value="NAD(P)-bd_dom_sf"/>
</dbReference>
<proteinExistence type="predicted"/>
<dbReference type="InterPro" id="IPR020829">
    <property type="entry name" value="GlycerAld_3-P_DH_cat"/>
</dbReference>
<evidence type="ECO:0000313" key="4">
    <source>
        <dbReference type="Proteomes" id="UP000703674"/>
    </source>
</evidence>
<feature type="non-terminal residue" evidence="3">
    <location>
        <position position="1"/>
    </location>
</feature>